<dbReference type="RefSeq" id="XP_067473523.1">
    <property type="nucleotide sequence ID" value="XM_067624892.1"/>
</dbReference>
<proteinExistence type="predicted"/>
<protein>
    <submittedName>
        <fullName evidence="2">Uncharacterized protein</fullName>
    </submittedName>
</protein>
<dbReference type="STRING" id="767769.A0A1L9U3Y6"/>
<keyword evidence="1" id="KW-0812">Transmembrane</keyword>
<evidence type="ECO:0000256" key="1">
    <source>
        <dbReference type="SAM" id="Phobius"/>
    </source>
</evidence>
<dbReference type="OrthoDB" id="1523883at2759"/>
<reference evidence="3" key="1">
    <citation type="journal article" date="2017" name="Genome Biol.">
        <title>Comparative genomics reveals high biological diversity and specific adaptations in the industrially and medically important fungal genus Aspergillus.</title>
        <authorList>
            <person name="de Vries R.P."/>
            <person name="Riley R."/>
            <person name="Wiebenga A."/>
            <person name="Aguilar-Osorio G."/>
            <person name="Amillis S."/>
            <person name="Uchima C.A."/>
            <person name="Anderluh G."/>
            <person name="Asadollahi M."/>
            <person name="Askin M."/>
            <person name="Barry K."/>
            <person name="Battaglia E."/>
            <person name="Bayram O."/>
            <person name="Benocci T."/>
            <person name="Braus-Stromeyer S.A."/>
            <person name="Caldana C."/>
            <person name="Canovas D."/>
            <person name="Cerqueira G.C."/>
            <person name="Chen F."/>
            <person name="Chen W."/>
            <person name="Choi C."/>
            <person name="Clum A."/>
            <person name="Dos Santos R.A."/>
            <person name="Damasio A.R."/>
            <person name="Diallinas G."/>
            <person name="Emri T."/>
            <person name="Fekete E."/>
            <person name="Flipphi M."/>
            <person name="Freyberg S."/>
            <person name="Gallo A."/>
            <person name="Gournas C."/>
            <person name="Habgood R."/>
            <person name="Hainaut M."/>
            <person name="Harispe M.L."/>
            <person name="Henrissat B."/>
            <person name="Hilden K.S."/>
            <person name="Hope R."/>
            <person name="Hossain A."/>
            <person name="Karabika E."/>
            <person name="Karaffa L."/>
            <person name="Karanyi Z."/>
            <person name="Krasevec N."/>
            <person name="Kuo A."/>
            <person name="Kusch H."/>
            <person name="LaButti K."/>
            <person name="Lagendijk E.L."/>
            <person name="Lapidus A."/>
            <person name="Levasseur A."/>
            <person name="Lindquist E."/>
            <person name="Lipzen A."/>
            <person name="Logrieco A.F."/>
            <person name="MacCabe A."/>
            <person name="Maekelae M.R."/>
            <person name="Malavazi I."/>
            <person name="Melin P."/>
            <person name="Meyer V."/>
            <person name="Mielnichuk N."/>
            <person name="Miskei M."/>
            <person name="Molnar A.P."/>
            <person name="Mule G."/>
            <person name="Ngan C.Y."/>
            <person name="Orejas M."/>
            <person name="Orosz E."/>
            <person name="Ouedraogo J.P."/>
            <person name="Overkamp K.M."/>
            <person name="Park H.-S."/>
            <person name="Perrone G."/>
            <person name="Piumi F."/>
            <person name="Punt P.J."/>
            <person name="Ram A.F."/>
            <person name="Ramon A."/>
            <person name="Rauscher S."/>
            <person name="Record E."/>
            <person name="Riano-Pachon D.M."/>
            <person name="Robert V."/>
            <person name="Roehrig J."/>
            <person name="Ruller R."/>
            <person name="Salamov A."/>
            <person name="Salih N.S."/>
            <person name="Samson R.A."/>
            <person name="Sandor E."/>
            <person name="Sanguinetti M."/>
            <person name="Schuetze T."/>
            <person name="Sepcic K."/>
            <person name="Shelest E."/>
            <person name="Sherlock G."/>
            <person name="Sophianopoulou V."/>
            <person name="Squina F.M."/>
            <person name="Sun H."/>
            <person name="Susca A."/>
            <person name="Todd R.B."/>
            <person name="Tsang A."/>
            <person name="Unkles S.E."/>
            <person name="van de Wiele N."/>
            <person name="van Rossen-Uffink D."/>
            <person name="Oliveira J.V."/>
            <person name="Vesth T.C."/>
            <person name="Visser J."/>
            <person name="Yu J.-H."/>
            <person name="Zhou M."/>
            <person name="Andersen M.R."/>
            <person name="Archer D.B."/>
            <person name="Baker S.E."/>
            <person name="Benoit I."/>
            <person name="Brakhage A.A."/>
            <person name="Braus G.H."/>
            <person name="Fischer R."/>
            <person name="Frisvad J.C."/>
            <person name="Goldman G.H."/>
            <person name="Houbraken J."/>
            <person name="Oakley B."/>
            <person name="Pocsi I."/>
            <person name="Scazzocchio C."/>
            <person name="Seiboth B."/>
            <person name="vanKuyk P.A."/>
            <person name="Wortman J."/>
            <person name="Dyer P.S."/>
            <person name="Grigoriev I.V."/>
        </authorList>
    </citation>
    <scope>NUCLEOTIDE SEQUENCE [LARGE SCALE GENOMIC DNA]</scope>
    <source>
        <strain evidence="3">CBS 101740 / IMI 381727 / IBT 21946</strain>
    </source>
</reference>
<keyword evidence="3" id="KW-1185">Reference proteome</keyword>
<dbReference type="Proteomes" id="UP000184499">
    <property type="component" value="Unassembled WGS sequence"/>
</dbReference>
<gene>
    <name evidence="2" type="ORF">ASPBRDRAFT_429090</name>
</gene>
<feature type="transmembrane region" description="Helical" evidence="1">
    <location>
        <begin position="150"/>
        <end position="169"/>
    </location>
</feature>
<evidence type="ECO:0000313" key="2">
    <source>
        <dbReference type="EMBL" id="OJJ66273.1"/>
    </source>
</evidence>
<evidence type="ECO:0000313" key="3">
    <source>
        <dbReference type="Proteomes" id="UP000184499"/>
    </source>
</evidence>
<dbReference type="EMBL" id="KV878700">
    <property type="protein sequence ID" value="OJJ66273.1"/>
    <property type="molecule type" value="Genomic_DNA"/>
</dbReference>
<keyword evidence="1" id="KW-1133">Transmembrane helix</keyword>
<organism evidence="2 3">
    <name type="scientific">Aspergillus brasiliensis (strain CBS 101740 / IMI 381727 / IBT 21946)</name>
    <dbReference type="NCBI Taxonomy" id="767769"/>
    <lineage>
        <taxon>Eukaryota</taxon>
        <taxon>Fungi</taxon>
        <taxon>Dikarya</taxon>
        <taxon>Ascomycota</taxon>
        <taxon>Pezizomycotina</taxon>
        <taxon>Eurotiomycetes</taxon>
        <taxon>Eurotiomycetidae</taxon>
        <taxon>Eurotiales</taxon>
        <taxon>Aspergillaceae</taxon>
        <taxon>Aspergillus</taxon>
        <taxon>Aspergillus subgen. Circumdati</taxon>
    </lineage>
</organism>
<dbReference type="GeneID" id="93577380"/>
<dbReference type="OMA" id="MMWNARI"/>
<feature type="transmembrane region" description="Helical" evidence="1">
    <location>
        <begin position="99"/>
        <end position="120"/>
    </location>
</feature>
<keyword evidence="1" id="KW-0472">Membrane</keyword>
<sequence length="171" mass="19259">MSSAITSASDFGTAILRLSPLMISSASLMCAIDQQNAFRSFLTPKLANRPGHVSGHLVHDWFPAFARTTKWVILLAYPLAGVFSVINSRAPGLNPQTRYFYYAGGVLSIAHYYFGAWSMYWNSRICSKEKVGLRNEDGLRGWLGNNWRRMWLVNIPAWLMFVCATATFVRV</sequence>
<dbReference type="AlphaFoldDB" id="A0A1L9U3Y6"/>
<dbReference type="VEuPathDB" id="FungiDB:ASPBRDRAFT_429090"/>
<accession>A0A1L9U3Y6</accession>
<name>A0A1L9U3Y6_ASPBC</name>
<feature type="transmembrane region" description="Helical" evidence="1">
    <location>
        <begin position="71"/>
        <end position="87"/>
    </location>
</feature>